<name>A0ABV7YKN8_9ACTN</name>
<evidence type="ECO:0008006" key="3">
    <source>
        <dbReference type="Google" id="ProtNLM"/>
    </source>
</evidence>
<dbReference type="EMBL" id="JBHRZH010000036">
    <property type="protein sequence ID" value="MFC3764939.1"/>
    <property type="molecule type" value="Genomic_DNA"/>
</dbReference>
<protein>
    <recommendedName>
        <fullName evidence="3">Thiocillin family RiPP</fullName>
    </recommendedName>
</protein>
<keyword evidence="2" id="KW-1185">Reference proteome</keyword>
<accession>A0ABV7YKN8</accession>
<dbReference type="RefSeq" id="WP_275577124.1">
    <property type="nucleotide sequence ID" value="NZ_JAFBCM010000001.1"/>
</dbReference>
<evidence type="ECO:0000313" key="1">
    <source>
        <dbReference type="EMBL" id="MFC3764939.1"/>
    </source>
</evidence>
<reference evidence="2" key="1">
    <citation type="journal article" date="2019" name="Int. J. Syst. Evol. Microbiol.">
        <title>The Global Catalogue of Microorganisms (GCM) 10K type strain sequencing project: providing services to taxonomists for standard genome sequencing and annotation.</title>
        <authorList>
            <consortium name="The Broad Institute Genomics Platform"/>
            <consortium name="The Broad Institute Genome Sequencing Center for Infectious Disease"/>
            <person name="Wu L."/>
            <person name="Ma J."/>
        </authorList>
    </citation>
    <scope>NUCLEOTIDE SEQUENCE [LARGE SCALE GENOMIC DNA]</scope>
    <source>
        <strain evidence="2">CGMCC 4.7241</strain>
    </source>
</reference>
<evidence type="ECO:0000313" key="2">
    <source>
        <dbReference type="Proteomes" id="UP001595699"/>
    </source>
</evidence>
<comment type="caution">
    <text evidence="1">The sequence shown here is derived from an EMBL/GenBank/DDBJ whole genome shotgun (WGS) entry which is preliminary data.</text>
</comment>
<organism evidence="1 2">
    <name type="scientific">Tenggerimyces flavus</name>
    <dbReference type="NCBI Taxonomy" id="1708749"/>
    <lineage>
        <taxon>Bacteria</taxon>
        <taxon>Bacillati</taxon>
        <taxon>Actinomycetota</taxon>
        <taxon>Actinomycetes</taxon>
        <taxon>Propionibacteriales</taxon>
        <taxon>Nocardioidaceae</taxon>
        <taxon>Tenggerimyces</taxon>
    </lineage>
</organism>
<gene>
    <name evidence="1" type="ORF">ACFOUW_29155</name>
</gene>
<proteinExistence type="predicted"/>
<dbReference type="Proteomes" id="UP001595699">
    <property type="component" value="Unassembled WGS sequence"/>
</dbReference>
<sequence length="42" mass="4383">MAELTLDVAVLEELPETDSVELGGDCCGPVTCLCTCLLTLVL</sequence>